<dbReference type="InterPro" id="IPR035919">
    <property type="entry name" value="EAL_sf"/>
</dbReference>
<dbReference type="GO" id="GO:0007165">
    <property type="term" value="P:signal transduction"/>
    <property type="evidence" value="ECO:0007669"/>
    <property type="project" value="InterPro"/>
</dbReference>
<dbReference type="Pfam" id="PF00990">
    <property type="entry name" value="GGDEF"/>
    <property type="match status" value="1"/>
</dbReference>
<dbReference type="PROSITE" id="PS50885">
    <property type="entry name" value="HAMP"/>
    <property type="match status" value="1"/>
</dbReference>
<dbReference type="Gene3D" id="3.30.70.270">
    <property type="match status" value="1"/>
</dbReference>
<dbReference type="InterPro" id="IPR029787">
    <property type="entry name" value="Nucleotide_cyclase"/>
</dbReference>
<dbReference type="Gene3D" id="3.20.20.450">
    <property type="entry name" value="EAL domain"/>
    <property type="match status" value="1"/>
</dbReference>
<organism evidence="8 9">
    <name type="scientific">Pseudokineococcus marinus</name>
    <dbReference type="NCBI Taxonomy" id="351215"/>
    <lineage>
        <taxon>Bacteria</taxon>
        <taxon>Bacillati</taxon>
        <taxon>Actinomycetota</taxon>
        <taxon>Actinomycetes</taxon>
        <taxon>Kineosporiales</taxon>
        <taxon>Kineosporiaceae</taxon>
        <taxon>Pseudokineococcus</taxon>
    </lineage>
</organism>
<dbReference type="PROSITE" id="PS50883">
    <property type="entry name" value="EAL"/>
    <property type="match status" value="1"/>
</dbReference>
<name>A0A849BPZ6_9ACTN</name>
<dbReference type="AlphaFoldDB" id="A0A849BPZ6"/>
<evidence type="ECO:0000256" key="1">
    <source>
        <dbReference type="ARBA" id="ARBA00022692"/>
    </source>
</evidence>
<dbReference type="SMART" id="SM00267">
    <property type="entry name" value="GGDEF"/>
    <property type="match status" value="1"/>
</dbReference>
<evidence type="ECO:0000259" key="7">
    <source>
        <dbReference type="PROSITE" id="PS50887"/>
    </source>
</evidence>
<proteinExistence type="predicted"/>
<evidence type="ECO:0000313" key="9">
    <source>
        <dbReference type="Proteomes" id="UP000555552"/>
    </source>
</evidence>
<comment type="caution">
    <text evidence="8">The sequence shown here is derived from an EMBL/GenBank/DDBJ whole genome shotgun (WGS) entry which is preliminary data.</text>
</comment>
<evidence type="ECO:0000259" key="5">
    <source>
        <dbReference type="PROSITE" id="PS50883"/>
    </source>
</evidence>
<feature type="domain" description="HAMP" evidence="6">
    <location>
        <begin position="332"/>
        <end position="383"/>
    </location>
</feature>
<dbReference type="CDD" id="cd01948">
    <property type="entry name" value="EAL"/>
    <property type="match status" value="1"/>
</dbReference>
<gene>
    <name evidence="8" type="ORF">HLB09_07310</name>
</gene>
<keyword evidence="1 4" id="KW-0812">Transmembrane</keyword>
<dbReference type="InterPro" id="IPR000160">
    <property type="entry name" value="GGDEF_dom"/>
</dbReference>
<evidence type="ECO:0000256" key="2">
    <source>
        <dbReference type="ARBA" id="ARBA00022989"/>
    </source>
</evidence>
<dbReference type="InterPro" id="IPR043128">
    <property type="entry name" value="Rev_trsase/Diguanyl_cyclase"/>
</dbReference>
<dbReference type="PROSITE" id="PS50887">
    <property type="entry name" value="GGDEF"/>
    <property type="match status" value="1"/>
</dbReference>
<sequence length="913" mass="93333">MSTLLVVLALVPLLGVVAATAALLAAQVRTERTSRQALEAVVVTGQVSAARSALAREVFLTSARTRLDDAAQRQRLGPAVVLALGSALPEDDLVGARRRTDTALAAVDAGSAAGRAAAGVAADLVPLRTAVDVTRSWSAVAPGFGSLTSQLATAERLAVDDALAGGVGADVAGALLELRTATEAVALGSDEALEVLDGLVTADGAVAGRAARDAWASTAPLEVLEESPSRAVRERSAALLAASTGLRADAVAATRAAGGTPDRRLAPRLSALVEGLDDRSAGLTGLAATTSARAGALTRAETSSAHRDVVALGAGALLLCLLTGAAVLRTSVALGRPLQDLAAAAQQVGRGELLAVDVTGPREVRTVAEGLAATVASLRRLQEQARAVVAGELGSPVLAAPLPGPLGAVVHASVTELVQAMVDRDRLREDLTHRATHDSLTELPNRARAMELLDRALARSRRDGGVVGLLFVDLDRFKQVNDTAGHAAGDAVLRAVAARMREHLPAGGTACRLGGDEFLVVVEDAGDAQLLELAEALVDAVSAPVGFAGAEVAVGASVGVARTAGGTAGREELLAEADAAAYQAKQQGRGAGGGPAAPGGRGRVGFYDDDLRRRLTGARDLEEALARALRERELVLHYQAVVGLDPGGTTDAVTGYEALVRWQRPGHGLVPPSEFVPAAERSSLVCGLGRHVLLEATRQLARWSAGGGAAARRTVAVNVSGRHLVSHHLLQDVRDALEGSGLEPHRLVVEITETVLVDHALAHERLTALRALGVRVAIDDFGTGFTSIAQLRRLPADVLKVDRSLAAADDPASAELVRLVVGAARTFDLAVVAEGVETPAQLDALRAASCDAVQGYLLHRPCPPGAEAPEVEAGGAAVREPAPEGTARDVGAPPGASSGTAPRAPRPRPAPPE</sequence>
<dbReference type="PANTHER" id="PTHR44757">
    <property type="entry name" value="DIGUANYLATE CYCLASE DGCP"/>
    <property type="match status" value="1"/>
</dbReference>
<feature type="domain" description="EAL" evidence="5">
    <location>
        <begin position="618"/>
        <end position="875"/>
    </location>
</feature>
<dbReference type="GO" id="GO:0016020">
    <property type="term" value="C:membrane"/>
    <property type="evidence" value="ECO:0007669"/>
    <property type="project" value="InterPro"/>
</dbReference>
<dbReference type="Proteomes" id="UP000555552">
    <property type="component" value="Unassembled WGS sequence"/>
</dbReference>
<evidence type="ECO:0000313" key="8">
    <source>
        <dbReference type="EMBL" id="NNH22902.1"/>
    </source>
</evidence>
<dbReference type="PANTHER" id="PTHR44757:SF2">
    <property type="entry name" value="BIOFILM ARCHITECTURE MAINTENANCE PROTEIN MBAA"/>
    <property type="match status" value="1"/>
</dbReference>
<dbReference type="SMART" id="SM00052">
    <property type="entry name" value="EAL"/>
    <property type="match status" value="1"/>
</dbReference>
<protein>
    <submittedName>
        <fullName evidence="8">Bifunctional diguanylate cyclase/phosphodiesterase</fullName>
    </submittedName>
</protein>
<dbReference type="RefSeq" id="WP_171202734.1">
    <property type="nucleotide sequence ID" value="NZ_JABEMA010000079.1"/>
</dbReference>
<accession>A0A849BPZ6</accession>
<dbReference type="SUPFAM" id="SSF141868">
    <property type="entry name" value="EAL domain-like"/>
    <property type="match status" value="1"/>
</dbReference>
<feature type="compositionally biased region" description="Low complexity" evidence="3">
    <location>
        <begin position="867"/>
        <end position="885"/>
    </location>
</feature>
<dbReference type="InterPro" id="IPR001633">
    <property type="entry name" value="EAL_dom"/>
</dbReference>
<dbReference type="EMBL" id="JABEMA010000079">
    <property type="protein sequence ID" value="NNH22902.1"/>
    <property type="molecule type" value="Genomic_DNA"/>
</dbReference>
<feature type="domain" description="GGDEF" evidence="7">
    <location>
        <begin position="465"/>
        <end position="609"/>
    </location>
</feature>
<evidence type="ECO:0000259" key="6">
    <source>
        <dbReference type="PROSITE" id="PS50885"/>
    </source>
</evidence>
<feature type="transmembrane region" description="Helical" evidence="4">
    <location>
        <begin position="309"/>
        <end position="328"/>
    </location>
</feature>
<dbReference type="Pfam" id="PF00672">
    <property type="entry name" value="HAMP"/>
    <property type="match status" value="1"/>
</dbReference>
<feature type="non-terminal residue" evidence="8">
    <location>
        <position position="913"/>
    </location>
</feature>
<keyword evidence="9" id="KW-1185">Reference proteome</keyword>
<evidence type="ECO:0000256" key="3">
    <source>
        <dbReference type="SAM" id="MobiDB-lite"/>
    </source>
</evidence>
<dbReference type="CDD" id="cd01949">
    <property type="entry name" value="GGDEF"/>
    <property type="match status" value="1"/>
</dbReference>
<feature type="region of interest" description="Disordered" evidence="3">
    <location>
        <begin position="867"/>
        <end position="913"/>
    </location>
</feature>
<evidence type="ECO:0000256" key="4">
    <source>
        <dbReference type="SAM" id="Phobius"/>
    </source>
</evidence>
<dbReference type="InterPro" id="IPR052155">
    <property type="entry name" value="Biofilm_reg_signaling"/>
</dbReference>
<keyword evidence="4" id="KW-0472">Membrane</keyword>
<dbReference type="Pfam" id="PF00563">
    <property type="entry name" value="EAL"/>
    <property type="match status" value="1"/>
</dbReference>
<reference evidence="8 9" key="1">
    <citation type="submission" date="2020-05" db="EMBL/GenBank/DDBJ databases">
        <title>MicrobeNet Type strains.</title>
        <authorList>
            <person name="Nicholson A.C."/>
        </authorList>
    </citation>
    <scope>NUCLEOTIDE SEQUENCE [LARGE SCALE GENOMIC DNA]</scope>
    <source>
        <strain evidence="8 9">JCM 14547</strain>
    </source>
</reference>
<dbReference type="NCBIfam" id="TIGR00254">
    <property type="entry name" value="GGDEF"/>
    <property type="match status" value="1"/>
</dbReference>
<dbReference type="SUPFAM" id="SSF55073">
    <property type="entry name" value="Nucleotide cyclase"/>
    <property type="match status" value="1"/>
</dbReference>
<dbReference type="InterPro" id="IPR003660">
    <property type="entry name" value="HAMP_dom"/>
</dbReference>
<keyword evidence="2 4" id="KW-1133">Transmembrane helix</keyword>